<organism evidence="2 3">
    <name type="scientific">Pelotomaculum propionicicum</name>
    <dbReference type="NCBI Taxonomy" id="258475"/>
    <lineage>
        <taxon>Bacteria</taxon>
        <taxon>Bacillati</taxon>
        <taxon>Bacillota</taxon>
        <taxon>Clostridia</taxon>
        <taxon>Eubacteriales</taxon>
        <taxon>Desulfotomaculaceae</taxon>
        <taxon>Pelotomaculum</taxon>
    </lineage>
</organism>
<feature type="transmembrane region" description="Helical" evidence="1">
    <location>
        <begin position="6"/>
        <end position="26"/>
    </location>
</feature>
<comment type="caution">
    <text evidence="2">The sequence shown here is derived from an EMBL/GenBank/DDBJ whole genome shotgun (WGS) entry which is preliminary data.</text>
</comment>
<dbReference type="AlphaFoldDB" id="A0A4Y7RWD0"/>
<dbReference type="SUPFAM" id="SSF103501">
    <property type="entry name" value="Respiratory nitrate reductase 1 gamma chain"/>
    <property type="match status" value="1"/>
</dbReference>
<dbReference type="RefSeq" id="WP_134212388.1">
    <property type="nucleotide sequence ID" value="NZ_QFFZ01000003.1"/>
</dbReference>
<feature type="transmembrane region" description="Helical" evidence="1">
    <location>
        <begin position="139"/>
        <end position="161"/>
    </location>
</feature>
<gene>
    <name evidence="2" type="ORF">Pmgp_00507</name>
</gene>
<dbReference type="InterPro" id="IPR036197">
    <property type="entry name" value="NarG-like_sf"/>
</dbReference>
<feature type="transmembrane region" description="Helical" evidence="1">
    <location>
        <begin position="221"/>
        <end position="241"/>
    </location>
</feature>
<dbReference type="EMBL" id="QFFZ01000003">
    <property type="protein sequence ID" value="TEB13211.1"/>
    <property type="molecule type" value="Genomic_DNA"/>
</dbReference>
<feature type="transmembrane region" description="Helical" evidence="1">
    <location>
        <begin position="97"/>
        <end position="119"/>
    </location>
</feature>
<sequence length="302" mass="34148">MLLTVFMYLAAAAFAGFSLYKVYLFAQNPLNNRWELYPVPGELGTRGSYGGSYYEEAEWWARPRQVSHTGVYREMLKESLFMRNLFVNRRKHWRLSYAMHLGIYLLVFFTFLLLAGAITELSGLRLTTLTGAGNHPWARLVYFATSVTGACGASLTAFGSASLLFSRVLDGTLRKYTDFDEYFNLCFILAAAVSGLIVWSTDPGFNYGREVVTAMLTFAPIRGGTALTVHILLFGALLIYIPRTKMSHYIGKYFAYHKVLWDNEPNLSGSVMEEKVRKSLEYIPQDRWSAPHVNSAGRQDSL</sequence>
<keyword evidence="1" id="KW-0812">Transmembrane</keyword>
<evidence type="ECO:0008006" key="4">
    <source>
        <dbReference type="Google" id="ProtNLM"/>
    </source>
</evidence>
<accession>A0A4Y7RWD0</accession>
<keyword evidence="1" id="KW-0472">Membrane</keyword>
<evidence type="ECO:0000313" key="2">
    <source>
        <dbReference type="EMBL" id="TEB13211.1"/>
    </source>
</evidence>
<feature type="transmembrane region" description="Helical" evidence="1">
    <location>
        <begin position="182"/>
        <end position="201"/>
    </location>
</feature>
<dbReference type="Proteomes" id="UP000297597">
    <property type="component" value="Unassembled WGS sequence"/>
</dbReference>
<name>A0A4Y7RWD0_9FIRM</name>
<evidence type="ECO:0000313" key="3">
    <source>
        <dbReference type="Proteomes" id="UP000297597"/>
    </source>
</evidence>
<evidence type="ECO:0000256" key="1">
    <source>
        <dbReference type="SAM" id="Phobius"/>
    </source>
</evidence>
<dbReference type="OrthoDB" id="128617at2"/>
<protein>
    <recommendedName>
        <fullName evidence="4">NarG-like domain-containing protein</fullName>
    </recommendedName>
</protein>
<proteinExistence type="predicted"/>
<keyword evidence="3" id="KW-1185">Reference proteome</keyword>
<keyword evidence="1" id="KW-1133">Transmembrane helix</keyword>
<dbReference type="Gene3D" id="1.20.950.20">
    <property type="entry name" value="Transmembrane di-heme cytochromes, Chain C"/>
    <property type="match status" value="1"/>
</dbReference>
<reference evidence="2 3" key="1">
    <citation type="journal article" date="2018" name="Environ. Microbiol.">
        <title>Novel energy conservation strategies and behaviour of Pelotomaculum schinkii driving syntrophic propionate catabolism.</title>
        <authorList>
            <person name="Hidalgo-Ahumada C.A.P."/>
            <person name="Nobu M.K."/>
            <person name="Narihiro T."/>
            <person name="Tamaki H."/>
            <person name="Liu W.T."/>
            <person name="Kamagata Y."/>
            <person name="Stams A.J.M."/>
            <person name="Imachi H."/>
            <person name="Sousa D.Z."/>
        </authorList>
    </citation>
    <scope>NUCLEOTIDE SEQUENCE [LARGE SCALE GENOMIC DNA]</scope>
    <source>
        <strain evidence="2 3">MGP</strain>
    </source>
</reference>